<protein>
    <recommendedName>
        <fullName evidence="5">Chitin-binding type-1 domain-containing protein</fullName>
    </recommendedName>
</protein>
<evidence type="ECO:0000256" key="3">
    <source>
        <dbReference type="SAM" id="MobiDB-lite"/>
    </source>
</evidence>
<comment type="caution">
    <text evidence="6">The sequence shown here is derived from an EMBL/GenBank/DDBJ whole genome shotgun (WGS) entry which is preliminary data.</text>
</comment>
<accession>A0A8H4W6U7</accession>
<feature type="region of interest" description="Disordered" evidence="3">
    <location>
        <begin position="236"/>
        <end position="258"/>
    </location>
</feature>
<name>A0A8H4W6U7_9HELO</name>
<evidence type="ECO:0000256" key="4">
    <source>
        <dbReference type="SAM" id="SignalP"/>
    </source>
</evidence>
<evidence type="ECO:0000259" key="5">
    <source>
        <dbReference type="PROSITE" id="PS50941"/>
    </source>
</evidence>
<dbReference type="InterPro" id="IPR001002">
    <property type="entry name" value="Chitin-bd_1"/>
</dbReference>
<evidence type="ECO:0000313" key="7">
    <source>
        <dbReference type="Proteomes" id="UP000566819"/>
    </source>
</evidence>
<feature type="chain" id="PRO_5034370317" description="Chitin-binding type-1 domain-containing protein" evidence="4">
    <location>
        <begin position="19"/>
        <end position="410"/>
    </location>
</feature>
<feature type="region of interest" description="Disordered" evidence="3">
    <location>
        <begin position="296"/>
        <end position="335"/>
    </location>
</feature>
<feature type="compositionally biased region" description="Gly residues" evidence="3">
    <location>
        <begin position="236"/>
        <end position="254"/>
    </location>
</feature>
<proteinExistence type="predicted"/>
<comment type="caution">
    <text evidence="2">Lacks conserved residue(s) required for the propagation of feature annotation.</text>
</comment>
<evidence type="ECO:0000313" key="6">
    <source>
        <dbReference type="EMBL" id="KAF4635531.1"/>
    </source>
</evidence>
<dbReference type="OrthoDB" id="2342176at2759"/>
<dbReference type="CDD" id="cd11618">
    <property type="entry name" value="ChtBD1_1"/>
    <property type="match status" value="1"/>
</dbReference>
<dbReference type="PROSITE" id="PS50941">
    <property type="entry name" value="CHIT_BIND_I_2"/>
    <property type="match status" value="1"/>
</dbReference>
<feature type="signal peptide" evidence="4">
    <location>
        <begin position="1"/>
        <end position="18"/>
    </location>
</feature>
<keyword evidence="2" id="KW-1015">Disulfide bond</keyword>
<dbReference type="AlphaFoldDB" id="A0A8H4W6U7"/>
<organism evidence="6 7">
    <name type="scientific">Cudoniella acicularis</name>
    <dbReference type="NCBI Taxonomy" id="354080"/>
    <lineage>
        <taxon>Eukaryota</taxon>
        <taxon>Fungi</taxon>
        <taxon>Dikarya</taxon>
        <taxon>Ascomycota</taxon>
        <taxon>Pezizomycotina</taxon>
        <taxon>Leotiomycetes</taxon>
        <taxon>Helotiales</taxon>
        <taxon>Tricladiaceae</taxon>
        <taxon>Cudoniella</taxon>
    </lineage>
</organism>
<keyword evidence="4" id="KW-0732">Signal</keyword>
<dbReference type="PANTHER" id="PTHR36182">
    <property type="entry name" value="PROTEIN, PUTATIVE (AFU_ORTHOLOGUE AFUA_6G10930)-RELATED"/>
    <property type="match status" value="1"/>
</dbReference>
<evidence type="ECO:0000256" key="1">
    <source>
        <dbReference type="ARBA" id="ARBA00022669"/>
    </source>
</evidence>
<keyword evidence="1 2" id="KW-0147">Chitin-binding</keyword>
<gene>
    <name evidence="6" type="ORF">G7Y89_g2562</name>
</gene>
<dbReference type="InterPro" id="IPR036861">
    <property type="entry name" value="Endochitinase-like_sf"/>
</dbReference>
<dbReference type="GO" id="GO:0008061">
    <property type="term" value="F:chitin binding"/>
    <property type="evidence" value="ECO:0007669"/>
    <property type="project" value="UniProtKB-UniRule"/>
</dbReference>
<reference evidence="6 7" key="1">
    <citation type="submission" date="2020-03" db="EMBL/GenBank/DDBJ databases">
        <title>Draft Genome Sequence of Cudoniella acicularis.</title>
        <authorList>
            <person name="Buettner E."/>
            <person name="Kellner H."/>
        </authorList>
    </citation>
    <scope>NUCLEOTIDE SEQUENCE [LARGE SCALE GENOMIC DNA]</scope>
    <source>
        <strain evidence="6 7">DSM 108380</strain>
    </source>
</reference>
<feature type="disulfide bond" evidence="2">
    <location>
        <begin position="363"/>
        <end position="377"/>
    </location>
</feature>
<feature type="region of interest" description="Disordered" evidence="3">
    <location>
        <begin position="272"/>
        <end position="291"/>
    </location>
</feature>
<sequence>MHFSTILAALTLGSAVTAHMELSYPAPLRGKTNPHANQNTIDYSMTSPLSGASQFPCKGYQVDMADTTGVGAPTASWTAGQKYNFTVDGGATHSGGSCQASLSYDQGKTFSVIHSYIGSCPLSSGQNFDFTIPSDAKAGTAMFAWTWYNEVGNREIYMNCASVNIAAGSGTAPAVAFAQRPTIWVANLANGCTTVEGKDVIFPDPGPDADVTTTQKVTNDSGSFTGTCAAVSGVGGPAAAGSGSSGSGTSGGSATGAASSAAPVASSVAPEVSSNPVASAPTSSSAPTFTILPSPATSSAAATQPAAAPSASSEPATSTASAAAPSGTGTTGSGTATQLSTNGECGGPQTCYDSTGASQFGGCCSQWGYCGDTTLHCGTGCMSQFGQCGVNGTSTARKLIRGGLFARLGN</sequence>
<feature type="domain" description="Chitin-binding type-1" evidence="5">
    <location>
        <begin position="342"/>
        <end position="390"/>
    </location>
</feature>
<keyword evidence="7" id="KW-1185">Reference proteome</keyword>
<dbReference type="Proteomes" id="UP000566819">
    <property type="component" value="Unassembled WGS sequence"/>
</dbReference>
<dbReference type="SUPFAM" id="SSF57016">
    <property type="entry name" value="Plant lectins/antimicrobial peptides"/>
    <property type="match status" value="1"/>
</dbReference>
<dbReference type="EMBL" id="JAAMPI010000114">
    <property type="protein sequence ID" value="KAF4635531.1"/>
    <property type="molecule type" value="Genomic_DNA"/>
</dbReference>
<evidence type="ECO:0000256" key="2">
    <source>
        <dbReference type="PROSITE-ProRule" id="PRU00261"/>
    </source>
</evidence>
<dbReference type="Gene3D" id="3.30.60.10">
    <property type="entry name" value="Endochitinase-like"/>
    <property type="match status" value="1"/>
</dbReference>
<dbReference type="PANTHER" id="PTHR36182:SF1">
    <property type="entry name" value="PROTEIN, PUTATIVE (AFU_ORTHOLOGUE AFUA_6G10930)-RELATED"/>
    <property type="match status" value="1"/>
</dbReference>
<dbReference type="Gene3D" id="2.70.50.70">
    <property type="match status" value="1"/>
</dbReference>